<dbReference type="EC" id="2.6.1.-" evidence="6"/>
<dbReference type="EMBL" id="QUNO01000027">
    <property type="protein sequence ID" value="REH28438.1"/>
    <property type="molecule type" value="Genomic_DNA"/>
</dbReference>
<dbReference type="RefSeq" id="WP_170218170.1">
    <property type="nucleotide sequence ID" value="NZ_CP144375.1"/>
</dbReference>
<sequence>MPVSATLAANDAIARRRAQGLPVVPLGFGEAGLPVHPLLAKALSDAAGFAGYGPVAGIPALRDAAAGYWSRRGLPTEASQVVAAPGSKPLLWAILGARGGGVALPRPSWVSYAAQSAMHGLPVVRVRSVGGVPDPVELDAVAREGRLSTVVVTLPDNPTGRLAPPPVIRELCEVAERHDLLIVSDEIYRDLTEMELLSPASVVPHRVVVTSGLSKSLALGGWRLGVARFGDDALRDAVIDMASEVWSAPAQPVQHAAALAFSEPPALVERVAQSRNLHLRVGAAVAALFDTPPPDGAFYLYPHVPGFDTDRQVAEHLLASNGVVVLPGSEFGDDPAACRIRVATSLLYGDTDAQKLAALTSDTPESLPWIAAHLATLAAALHPGEFAHK</sequence>
<gene>
    <name evidence="8" type="ORF">BCF44_12718</name>
</gene>
<evidence type="ECO:0000256" key="5">
    <source>
        <dbReference type="ARBA" id="ARBA00022898"/>
    </source>
</evidence>
<keyword evidence="4 6" id="KW-0808">Transferase</keyword>
<evidence type="ECO:0000256" key="4">
    <source>
        <dbReference type="ARBA" id="ARBA00022679"/>
    </source>
</evidence>
<protein>
    <recommendedName>
        <fullName evidence="6">Aminotransferase</fullName>
        <ecNumber evidence="6">2.6.1.-</ecNumber>
    </recommendedName>
</protein>
<feature type="domain" description="Aminotransferase class I/classII large" evidence="7">
    <location>
        <begin position="43"/>
        <end position="344"/>
    </location>
</feature>
<keyword evidence="9" id="KW-1185">Reference proteome</keyword>
<evidence type="ECO:0000256" key="3">
    <source>
        <dbReference type="ARBA" id="ARBA00022576"/>
    </source>
</evidence>
<dbReference type="PANTHER" id="PTHR46383">
    <property type="entry name" value="ASPARTATE AMINOTRANSFERASE"/>
    <property type="match status" value="1"/>
</dbReference>
<dbReference type="GO" id="GO:0008483">
    <property type="term" value="F:transaminase activity"/>
    <property type="evidence" value="ECO:0007669"/>
    <property type="project" value="UniProtKB-KW"/>
</dbReference>
<dbReference type="InterPro" id="IPR015421">
    <property type="entry name" value="PyrdxlP-dep_Trfase_major"/>
</dbReference>
<dbReference type="InterPro" id="IPR050596">
    <property type="entry name" value="AspAT/PAT-like"/>
</dbReference>
<proteinExistence type="inferred from homology"/>
<evidence type="ECO:0000256" key="1">
    <source>
        <dbReference type="ARBA" id="ARBA00001933"/>
    </source>
</evidence>
<accession>A0A3E0GVW1</accession>
<dbReference type="PANTHER" id="PTHR46383:SF1">
    <property type="entry name" value="ASPARTATE AMINOTRANSFERASE"/>
    <property type="match status" value="1"/>
</dbReference>
<dbReference type="AlphaFoldDB" id="A0A3E0GVW1"/>
<evidence type="ECO:0000259" key="7">
    <source>
        <dbReference type="Pfam" id="PF00155"/>
    </source>
</evidence>
<dbReference type="InterPro" id="IPR004838">
    <property type="entry name" value="NHTrfase_class1_PyrdxlP-BS"/>
</dbReference>
<evidence type="ECO:0000313" key="8">
    <source>
        <dbReference type="EMBL" id="REH28438.1"/>
    </source>
</evidence>
<keyword evidence="3 6" id="KW-0032">Aminotransferase</keyword>
<dbReference type="Pfam" id="PF00155">
    <property type="entry name" value="Aminotran_1_2"/>
    <property type="match status" value="1"/>
</dbReference>
<evidence type="ECO:0000256" key="6">
    <source>
        <dbReference type="RuleBase" id="RU000481"/>
    </source>
</evidence>
<dbReference type="Gene3D" id="3.90.1150.10">
    <property type="entry name" value="Aspartate Aminotransferase, domain 1"/>
    <property type="match status" value="1"/>
</dbReference>
<comment type="caution">
    <text evidence="8">The sequence shown here is derived from an EMBL/GenBank/DDBJ whole genome shotgun (WGS) entry which is preliminary data.</text>
</comment>
<evidence type="ECO:0000313" key="9">
    <source>
        <dbReference type="Proteomes" id="UP000256269"/>
    </source>
</evidence>
<reference evidence="8 9" key="1">
    <citation type="submission" date="2018-08" db="EMBL/GenBank/DDBJ databases">
        <title>Genomic Encyclopedia of Archaeal and Bacterial Type Strains, Phase II (KMG-II): from individual species to whole genera.</title>
        <authorList>
            <person name="Goeker M."/>
        </authorList>
    </citation>
    <scope>NUCLEOTIDE SEQUENCE [LARGE SCALE GENOMIC DNA]</scope>
    <source>
        <strain evidence="8 9">DSM 45791</strain>
    </source>
</reference>
<keyword evidence="5" id="KW-0663">Pyridoxal phosphate</keyword>
<dbReference type="PROSITE" id="PS00105">
    <property type="entry name" value="AA_TRANSFER_CLASS_1"/>
    <property type="match status" value="1"/>
</dbReference>
<evidence type="ECO:0000256" key="2">
    <source>
        <dbReference type="ARBA" id="ARBA00007441"/>
    </source>
</evidence>
<dbReference type="GO" id="GO:0030170">
    <property type="term" value="F:pyridoxal phosphate binding"/>
    <property type="evidence" value="ECO:0007669"/>
    <property type="project" value="InterPro"/>
</dbReference>
<comment type="similarity">
    <text evidence="2 6">Belongs to the class-I pyridoxal-phosphate-dependent aminotransferase family.</text>
</comment>
<dbReference type="InterPro" id="IPR004839">
    <property type="entry name" value="Aminotransferase_I/II_large"/>
</dbReference>
<name>A0A3E0GVW1_9PSEU</name>
<dbReference type="SUPFAM" id="SSF53383">
    <property type="entry name" value="PLP-dependent transferases"/>
    <property type="match status" value="1"/>
</dbReference>
<dbReference type="Gene3D" id="3.40.640.10">
    <property type="entry name" value="Type I PLP-dependent aspartate aminotransferase-like (Major domain)"/>
    <property type="match status" value="1"/>
</dbReference>
<dbReference type="Proteomes" id="UP000256269">
    <property type="component" value="Unassembled WGS sequence"/>
</dbReference>
<comment type="cofactor">
    <cofactor evidence="1 6">
        <name>pyridoxal 5'-phosphate</name>
        <dbReference type="ChEBI" id="CHEBI:597326"/>
    </cofactor>
</comment>
<dbReference type="InterPro" id="IPR015424">
    <property type="entry name" value="PyrdxlP-dep_Trfase"/>
</dbReference>
<organism evidence="8 9">
    <name type="scientific">Kutzneria buriramensis</name>
    <dbReference type="NCBI Taxonomy" id="1045776"/>
    <lineage>
        <taxon>Bacteria</taxon>
        <taxon>Bacillati</taxon>
        <taxon>Actinomycetota</taxon>
        <taxon>Actinomycetes</taxon>
        <taxon>Pseudonocardiales</taxon>
        <taxon>Pseudonocardiaceae</taxon>
        <taxon>Kutzneria</taxon>
    </lineage>
</organism>
<dbReference type="GO" id="GO:0006520">
    <property type="term" value="P:amino acid metabolic process"/>
    <property type="evidence" value="ECO:0007669"/>
    <property type="project" value="InterPro"/>
</dbReference>
<dbReference type="InterPro" id="IPR015422">
    <property type="entry name" value="PyrdxlP-dep_Trfase_small"/>
</dbReference>
<dbReference type="CDD" id="cd00609">
    <property type="entry name" value="AAT_like"/>
    <property type="match status" value="1"/>
</dbReference>